<accession>U7VF43</accession>
<feature type="transmembrane region" description="Helical" evidence="1">
    <location>
        <begin position="234"/>
        <end position="254"/>
    </location>
</feature>
<dbReference type="AlphaFoldDB" id="U7VF43"/>
<keyword evidence="3" id="KW-1185">Reference proteome</keyword>
<keyword evidence="1" id="KW-0472">Membrane</keyword>
<organism evidence="2 3">
    <name type="scientific">Cetobacterium somerae ATCC BAA-474</name>
    <dbReference type="NCBI Taxonomy" id="1319815"/>
    <lineage>
        <taxon>Bacteria</taxon>
        <taxon>Fusobacteriati</taxon>
        <taxon>Fusobacteriota</taxon>
        <taxon>Fusobacteriia</taxon>
        <taxon>Fusobacteriales</taxon>
        <taxon>Fusobacteriaceae</taxon>
        <taxon>Cetobacterium</taxon>
    </lineage>
</organism>
<feature type="transmembrane region" description="Helical" evidence="1">
    <location>
        <begin position="27"/>
        <end position="46"/>
    </location>
</feature>
<dbReference type="PATRIC" id="fig|1319815.3.peg.616"/>
<keyword evidence="1" id="KW-1133">Transmembrane helix</keyword>
<name>U7VF43_9FUSO</name>
<dbReference type="CDD" id="cd21416">
    <property type="entry name" value="HDC_protein"/>
    <property type="match status" value="1"/>
</dbReference>
<proteinExistence type="predicted"/>
<gene>
    <name evidence="2" type="ORF">HMPREF0202_00645</name>
</gene>
<evidence type="ECO:0000256" key="1">
    <source>
        <dbReference type="SAM" id="Phobius"/>
    </source>
</evidence>
<dbReference type="Proteomes" id="UP000017081">
    <property type="component" value="Unassembled WGS sequence"/>
</dbReference>
<feature type="transmembrane region" description="Helical" evidence="1">
    <location>
        <begin position="53"/>
        <end position="73"/>
    </location>
</feature>
<dbReference type="STRING" id="1319815.HMPREF0202_00645"/>
<sequence>MNLITAIICVLGALAIGEIISIKTKAIVPSVFITAIVFLIGYWTIFPENILEIAGFVTPIIISSMLFLVTHLGTMLSLKELIRQWKSFSIAIFGILGICFGTLVLGKLFFPWEMLVIATPPLSGGVVASIIMSEAATAKGLPKLAVLAVVMYVMQGFIGYPLTAFVLRLEGTSLLKKFRKGEAINLDKKEIEEEETKRLIPPLPKEYQTTYIVLLKLALLVGGAILFTEAINEVVSRYVICLFAGVIGAESGFIERKPLNVSGTFGFYMTGLMAFIFGGLSKATPEMLQTLLIPFIGIIGFGVVGMLIFSFIVGKILKESSPMSCAISLNALYGFPANYALTVEAAKSLGETEEEKQFLIDAMLPKMLVGGFVSVTIVSVIIAGIFVKLL</sequence>
<comment type="caution">
    <text evidence="2">The sequence shown here is derived from an EMBL/GenBank/DDBJ whole genome shotgun (WGS) entry which is preliminary data.</text>
</comment>
<keyword evidence="1" id="KW-0812">Transmembrane</keyword>
<evidence type="ECO:0008006" key="4">
    <source>
        <dbReference type="Google" id="ProtNLM"/>
    </source>
</evidence>
<feature type="transmembrane region" description="Helical" evidence="1">
    <location>
        <begin position="144"/>
        <end position="167"/>
    </location>
</feature>
<dbReference type="RefSeq" id="WP_023050191.1">
    <property type="nucleotide sequence ID" value="NZ_CP173063.2"/>
</dbReference>
<feature type="transmembrane region" description="Helical" evidence="1">
    <location>
        <begin position="367"/>
        <end position="387"/>
    </location>
</feature>
<feature type="transmembrane region" description="Helical" evidence="1">
    <location>
        <begin position="85"/>
        <end position="105"/>
    </location>
</feature>
<evidence type="ECO:0000313" key="3">
    <source>
        <dbReference type="Proteomes" id="UP000017081"/>
    </source>
</evidence>
<feature type="transmembrane region" description="Helical" evidence="1">
    <location>
        <begin position="292"/>
        <end position="313"/>
    </location>
</feature>
<dbReference type="EMBL" id="AXZF01000023">
    <property type="protein sequence ID" value="ERT69448.1"/>
    <property type="molecule type" value="Genomic_DNA"/>
</dbReference>
<protein>
    <recommendedName>
        <fullName evidence="4">Na+/glutamate symporter</fullName>
    </recommendedName>
</protein>
<feature type="transmembrane region" description="Helical" evidence="1">
    <location>
        <begin position="261"/>
        <end position="280"/>
    </location>
</feature>
<dbReference type="HOGENOM" id="CLU_056517_1_0_0"/>
<dbReference type="InterPro" id="IPR049576">
    <property type="entry name" value="HDC-like"/>
</dbReference>
<evidence type="ECO:0000313" key="2">
    <source>
        <dbReference type="EMBL" id="ERT69448.1"/>
    </source>
</evidence>
<dbReference type="eggNOG" id="COG0786">
    <property type="taxonomic scope" value="Bacteria"/>
</dbReference>
<reference evidence="2 3" key="1">
    <citation type="submission" date="2013-08" db="EMBL/GenBank/DDBJ databases">
        <authorList>
            <person name="Weinstock G."/>
            <person name="Sodergren E."/>
            <person name="Wylie T."/>
            <person name="Fulton L."/>
            <person name="Fulton R."/>
            <person name="Fronick C."/>
            <person name="O'Laughlin M."/>
            <person name="Godfrey J."/>
            <person name="Miner T."/>
            <person name="Herter B."/>
            <person name="Appelbaum E."/>
            <person name="Cordes M."/>
            <person name="Lek S."/>
            <person name="Wollam A."/>
            <person name="Pepin K.H."/>
            <person name="Palsikar V.B."/>
            <person name="Mitreva M."/>
            <person name="Wilson R.K."/>
        </authorList>
    </citation>
    <scope>NUCLEOTIDE SEQUENCE [LARGE SCALE GENOMIC DNA]</scope>
    <source>
        <strain evidence="2 3">ATCC BAA-474</strain>
    </source>
</reference>
<feature type="transmembrane region" description="Helical" evidence="1">
    <location>
        <begin position="207"/>
        <end position="228"/>
    </location>
</feature>